<dbReference type="OrthoDB" id="2273165at2759"/>
<sequence length="82" mass="9302">MHRKIPMGKDYFEMTIRLCYMELLANCGFFGSLDGVPFTPFLGSPLLNLPNVTTSKINTSSSYSIFIPKTICQQVHQERVLN</sequence>
<proteinExistence type="predicted"/>
<organism evidence="1 2">
    <name type="scientific">Mucor circinelloides f. circinelloides (strain 1006PhL)</name>
    <name type="common">Mucormycosis agent</name>
    <name type="synonym">Calyptromyces circinelloides</name>
    <dbReference type="NCBI Taxonomy" id="1220926"/>
    <lineage>
        <taxon>Eukaryota</taxon>
        <taxon>Fungi</taxon>
        <taxon>Fungi incertae sedis</taxon>
        <taxon>Mucoromycota</taxon>
        <taxon>Mucoromycotina</taxon>
        <taxon>Mucoromycetes</taxon>
        <taxon>Mucorales</taxon>
        <taxon>Mucorineae</taxon>
        <taxon>Mucoraceae</taxon>
        <taxon>Mucor</taxon>
    </lineage>
</organism>
<dbReference type="AlphaFoldDB" id="S2JQA4"/>
<dbReference type="VEuPathDB" id="FungiDB:HMPREF1544_00779"/>
<dbReference type="EMBL" id="KE123900">
    <property type="protein sequence ID" value="EPB92481.1"/>
    <property type="molecule type" value="Genomic_DNA"/>
</dbReference>
<name>S2JQA4_MUCC1</name>
<reference evidence="2" key="1">
    <citation type="submission" date="2013-05" db="EMBL/GenBank/DDBJ databases">
        <title>The Genome sequence of Mucor circinelloides f. circinelloides 1006PhL.</title>
        <authorList>
            <consortium name="The Broad Institute Genomics Platform"/>
            <person name="Cuomo C."/>
            <person name="Earl A."/>
            <person name="Findley K."/>
            <person name="Lee S.C."/>
            <person name="Walker B."/>
            <person name="Young S."/>
            <person name="Zeng Q."/>
            <person name="Gargeya S."/>
            <person name="Fitzgerald M."/>
            <person name="Haas B."/>
            <person name="Abouelleil A."/>
            <person name="Allen A.W."/>
            <person name="Alvarado L."/>
            <person name="Arachchi H.M."/>
            <person name="Berlin A.M."/>
            <person name="Chapman S.B."/>
            <person name="Gainer-Dewar J."/>
            <person name="Goldberg J."/>
            <person name="Griggs A."/>
            <person name="Gujja S."/>
            <person name="Hansen M."/>
            <person name="Howarth C."/>
            <person name="Imamovic A."/>
            <person name="Ireland A."/>
            <person name="Larimer J."/>
            <person name="McCowan C."/>
            <person name="Murphy C."/>
            <person name="Pearson M."/>
            <person name="Poon T.W."/>
            <person name="Priest M."/>
            <person name="Roberts A."/>
            <person name="Saif S."/>
            <person name="Shea T."/>
            <person name="Sisk P."/>
            <person name="Sykes S."/>
            <person name="Wortman J."/>
            <person name="Nusbaum C."/>
            <person name="Birren B."/>
        </authorList>
    </citation>
    <scope>NUCLEOTIDE SEQUENCE [LARGE SCALE GENOMIC DNA]</scope>
    <source>
        <strain evidence="2">1006PhL</strain>
    </source>
</reference>
<dbReference type="Proteomes" id="UP000014254">
    <property type="component" value="Unassembled WGS sequence"/>
</dbReference>
<accession>S2JQA4</accession>
<dbReference type="InParanoid" id="S2JQA4"/>
<evidence type="ECO:0000313" key="2">
    <source>
        <dbReference type="Proteomes" id="UP000014254"/>
    </source>
</evidence>
<gene>
    <name evidence="1" type="ORF">HMPREF1544_00779</name>
</gene>
<protein>
    <submittedName>
        <fullName evidence="1">Uncharacterized protein</fullName>
    </submittedName>
</protein>
<keyword evidence="2" id="KW-1185">Reference proteome</keyword>
<evidence type="ECO:0000313" key="1">
    <source>
        <dbReference type="EMBL" id="EPB92481.1"/>
    </source>
</evidence>